<dbReference type="Pfam" id="PF25213">
    <property type="entry name" value="HVO_A0261_N"/>
    <property type="match status" value="1"/>
</dbReference>
<dbReference type="Pfam" id="PF24271">
    <property type="entry name" value="HVO_2833_C"/>
    <property type="match status" value="1"/>
</dbReference>
<proteinExistence type="predicted"/>
<dbReference type="InterPro" id="IPR056528">
    <property type="entry name" value="HVO_2833_C"/>
</dbReference>
<evidence type="ECO:0000313" key="2">
    <source>
        <dbReference type="EMBL" id="TKR25659.1"/>
    </source>
</evidence>
<keyword evidence="3" id="KW-1185">Reference proteome</keyword>
<dbReference type="InterPro" id="IPR036388">
    <property type="entry name" value="WH-like_DNA-bd_sf"/>
</dbReference>
<dbReference type="AlphaFoldDB" id="A0A4U5JHV4"/>
<organism evidence="2 3">
    <name type="scientific">Natronomonas salsuginis</name>
    <dbReference type="NCBI Taxonomy" id="2217661"/>
    <lineage>
        <taxon>Archaea</taxon>
        <taxon>Methanobacteriati</taxon>
        <taxon>Methanobacteriota</taxon>
        <taxon>Stenosarchaea group</taxon>
        <taxon>Halobacteria</taxon>
        <taxon>Halobacteriales</taxon>
        <taxon>Natronomonadaceae</taxon>
        <taxon>Natronomonas</taxon>
    </lineage>
</organism>
<dbReference type="GO" id="GO:0003677">
    <property type="term" value="F:DNA binding"/>
    <property type="evidence" value="ECO:0007669"/>
    <property type="project" value="InterPro"/>
</dbReference>
<dbReference type="InterPro" id="IPR057527">
    <property type="entry name" value="HVO_A0261-like_N"/>
</dbReference>
<reference evidence="2 3" key="1">
    <citation type="submission" date="2019-04" db="EMBL/GenBank/DDBJ databases">
        <title>Natronomonas sp. F20-122 a newhaloarchaeon isolated from a saline saltern of Isla Bacuta, Huelva, Spain.</title>
        <authorList>
            <person name="Duran-Viseras A."/>
            <person name="Sanchez-Porro C."/>
            <person name="Ventosa A."/>
        </authorList>
    </citation>
    <scope>NUCLEOTIDE SEQUENCE [LARGE SCALE GENOMIC DNA]</scope>
    <source>
        <strain evidence="2 3">F20-122</strain>
    </source>
</reference>
<dbReference type="OrthoDB" id="95477at2157"/>
<gene>
    <name evidence="2" type="ORF">DM868_09615</name>
</gene>
<dbReference type="RefSeq" id="WP_137276666.1">
    <property type="nucleotide sequence ID" value="NZ_QKNX01000003.1"/>
</dbReference>
<dbReference type="InterPro" id="IPR036390">
    <property type="entry name" value="WH_DNA-bd_sf"/>
</dbReference>
<sequence length="306" mass="34723">MYTEAELRVLATAQGGPTISDLAEKLDRSVNYVSELVDGMQEKGLVHAARSGKTKHVHRSSARAIELFDQFVQRYPHIPFPELLAGATLRVLYHLEDPASPTDLAERAGVHRSTVYRSLSPLQHRGIVYRDDGEFTLNDEFEELATLAREFAHHKNRNRVEAHVDTYTILWESLDEFLVQSDEPIEADAFHVTGPERFQDYDLPLLARQRRYYLYSESKDGVSPAELCCHMLVIGDDTRSRSYCLLLLSTVDIDRDELLALAATYDVEDAVAGLLEYLDTHGAERTASFPTWEEFRDLADEYGVTV</sequence>
<protein>
    <submittedName>
        <fullName evidence="2">Transcriptional regulator TrmB</fullName>
    </submittedName>
</protein>
<dbReference type="PROSITE" id="PS51077">
    <property type="entry name" value="HTH_ICLR"/>
    <property type="match status" value="1"/>
</dbReference>
<name>A0A4U5JHV4_9EURY</name>
<evidence type="ECO:0000313" key="3">
    <source>
        <dbReference type="Proteomes" id="UP000308037"/>
    </source>
</evidence>
<dbReference type="SUPFAM" id="SSF46785">
    <property type="entry name" value="Winged helix' DNA-binding domain"/>
    <property type="match status" value="2"/>
</dbReference>
<evidence type="ECO:0000259" key="1">
    <source>
        <dbReference type="PROSITE" id="PS51077"/>
    </source>
</evidence>
<dbReference type="Gene3D" id="1.10.10.10">
    <property type="entry name" value="Winged helix-like DNA-binding domain superfamily/Winged helix DNA-binding domain"/>
    <property type="match status" value="2"/>
</dbReference>
<dbReference type="GO" id="GO:0006355">
    <property type="term" value="P:regulation of DNA-templated transcription"/>
    <property type="evidence" value="ECO:0007669"/>
    <property type="project" value="InterPro"/>
</dbReference>
<dbReference type="EMBL" id="QKNX01000003">
    <property type="protein sequence ID" value="TKR25659.1"/>
    <property type="molecule type" value="Genomic_DNA"/>
</dbReference>
<feature type="domain" description="HTH iclR-type" evidence="1">
    <location>
        <begin position="58"/>
        <end position="139"/>
    </location>
</feature>
<comment type="caution">
    <text evidence="2">The sequence shown here is derived from an EMBL/GenBank/DDBJ whole genome shotgun (WGS) entry which is preliminary data.</text>
</comment>
<dbReference type="InterPro" id="IPR005471">
    <property type="entry name" value="Tscrpt_reg_IclR_N"/>
</dbReference>
<dbReference type="Proteomes" id="UP000308037">
    <property type="component" value="Unassembled WGS sequence"/>
</dbReference>
<accession>A0A4U5JHV4</accession>